<dbReference type="Proteomes" id="UP000237347">
    <property type="component" value="Unassembled WGS sequence"/>
</dbReference>
<proteinExistence type="predicted"/>
<gene>
    <name evidence="1" type="ORF">CFP56_027635</name>
</gene>
<protein>
    <submittedName>
        <fullName evidence="1">Uncharacterized protein</fullName>
    </submittedName>
</protein>
<comment type="caution">
    <text evidence="1">The sequence shown here is derived from an EMBL/GenBank/DDBJ whole genome shotgun (WGS) entry which is preliminary data.</text>
</comment>
<sequence length="29" mass="3350">MTASHCTIVVLSPMPKTHPTYFFVIMIRK</sequence>
<keyword evidence="2" id="KW-1185">Reference proteome</keyword>
<reference evidence="1 2" key="1">
    <citation type="journal article" date="2018" name="Sci. Data">
        <title>The draft genome sequence of cork oak.</title>
        <authorList>
            <person name="Ramos A.M."/>
            <person name="Usie A."/>
            <person name="Barbosa P."/>
            <person name="Barros P.M."/>
            <person name="Capote T."/>
            <person name="Chaves I."/>
            <person name="Simoes F."/>
            <person name="Abreu I."/>
            <person name="Carrasquinho I."/>
            <person name="Faro C."/>
            <person name="Guimaraes J.B."/>
            <person name="Mendonca D."/>
            <person name="Nobrega F."/>
            <person name="Rodrigues L."/>
            <person name="Saibo N.J.M."/>
            <person name="Varela M.C."/>
            <person name="Egas C."/>
            <person name="Matos J."/>
            <person name="Miguel C.M."/>
            <person name="Oliveira M.M."/>
            <person name="Ricardo C.P."/>
            <person name="Goncalves S."/>
        </authorList>
    </citation>
    <scope>NUCLEOTIDE SEQUENCE [LARGE SCALE GENOMIC DNA]</scope>
    <source>
        <strain evidence="2">cv. HL8</strain>
    </source>
</reference>
<evidence type="ECO:0000313" key="1">
    <source>
        <dbReference type="EMBL" id="KAK7831115.1"/>
    </source>
</evidence>
<dbReference type="EMBL" id="PKMF04000450">
    <property type="protein sequence ID" value="KAK7831115.1"/>
    <property type="molecule type" value="Genomic_DNA"/>
</dbReference>
<organism evidence="1 2">
    <name type="scientific">Quercus suber</name>
    <name type="common">Cork oak</name>
    <dbReference type="NCBI Taxonomy" id="58331"/>
    <lineage>
        <taxon>Eukaryota</taxon>
        <taxon>Viridiplantae</taxon>
        <taxon>Streptophyta</taxon>
        <taxon>Embryophyta</taxon>
        <taxon>Tracheophyta</taxon>
        <taxon>Spermatophyta</taxon>
        <taxon>Magnoliopsida</taxon>
        <taxon>eudicotyledons</taxon>
        <taxon>Gunneridae</taxon>
        <taxon>Pentapetalae</taxon>
        <taxon>rosids</taxon>
        <taxon>fabids</taxon>
        <taxon>Fagales</taxon>
        <taxon>Fagaceae</taxon>
        <taxon>Quercus</taxon>
    </lineage>
</organism>
<evidence type="ECO:0000313" key="2">
    <source>
        <dbReference type="Proteomes" id="UP000237347"/>
    </source>
</evidence>
<name>A0AAW0JXF3_QUESU</name>
<dbReference type="AlphaFoldDB" id="A0AAW0JXF3"/>
<accession>A0AAW0JXF3</accession>